<evidence type="ECO:0000313" key="3">
    <source>
        <dbReference type="EMBL" id="RXZ48914.1"/>
    </source>
</evidence>
<gene>
    <name evidence="3" type="ORF">ESP57_08060</name>
</gene>
<dbReference type="InterPro" id="IPR023393">
    <property type="entry name" value="START-like_dom_sf"/>
</dbReference>
<proteinExistence type="inferred from homology"/>
<protein>
    <submittedName>
        <fullName evidence="3">SRPBCC domain-containing protein</fullName>
    </submittedName>
</protein>
<dbReference type="CDD" id="cd07814">
    <property type="entry name" value="SRPBCC_CalC_Aha1-like"/>
    <property type="match status" value="1"/>
</dbReference>
<dbReference type="AlphaFoldDB" id="A0A4Q2JPE0"/>
<sequence>MSHRFEEPAELHFDLSAETVWQAIATGPGLSSWFMGATEVDPREGVVRTTMGNYAQESTIGAYEPVRHFSFTGAESPDGRFFAMEFLIEARAAGSTVLRIVSSGFLPGDDWEDEFEAMLSGGRMYRHTLVEYLTHFAGRPGIAITASAPFGDLDRRWSAMKADLGVTGTESIGDTVTLTPSGLAPISGTVDSATWETLGVRSADALYRFYRGHYAAGVGHHVFAGEVDAPDGTRAWQGWLDAVAP</sequence>
<dbReference type="OrthoDB" id="8417725at2"/>
<comment type="caution">
    <text evidence="3">The sequence shown here is derived from an EMBL/GenBank/DDBJ whole genome shotgun (WGS) entry which is preliminary data.</text>
</comment>
<dbReference type="RefSeq" id="WP_129231182.1">
    <property type="nucleotide sequence ID" value="NZ_SDPO01000002.1"/>
</dbReference>
<accession>A0A4Q2JPE0</accession>
<dbReference type="Gene3D" id="3.30.530.20">
    <property type="match status" value="1"/>
</dbReference>
<keyword evidence="4" id="KW-1185">Reference proteome</keyword>
<feature type="domain" description="Activator of Hsp90 ATPase homologue 1/2-like C-terminal" evidence="2">
    <location>
        <begin position="15"/>
        <end position="132"/>
    </location>
</feature>
<dbReference type="SUPFAM" id="SSF55961">
    <property type="entry name" value="Bet v1-like"/>
    <property type="match status" value="1"/>
</dbReference>
<evidence type="ECO:0000259" key="2">
    <source>
        <dbReference type="Pfam" id="PF08327"/>
    </source>
</evidence>
<evidence type="ECO:0000256" key="1">
    <source>
        <dbReference type="ARBA" id="ARBA00006817"/>
    </source>
</evidence>
<organism evidence="3 4">
    <name type="scientific">Agromyces fucosus</name>
    <dbReference type="NCBI Taxonomy" id="41985"/>
    <lineage>
        <taxon>Bacteria</taxon>
        <taxon>Bacillati</taxon>
        <taxon>Actinomycetota</taxon>
        <taxon>Actinomycetes</taxon>
        <taxon>Micrococcales</taxon>
        <taxon>Microbacteriaceae</taxon>
        <taxon>Agromyces</taxon>
    </lineage>
</organism>
<dbReference type="InterPro" id="IPR013538">
    <property type="entry name" value="ASHA1/2-like_C"/>
</dbReference>
<dbReference type="Pfam" id="PF08327">
    <property type="entry name" value="AHSA1"/>
    <property type="match status" value="1"/>
</dbReference>
<comment type="similarity">
    <text evidence="1">Belongs to the AHA1 family.</text>
</comment>
<name>A0A4Q2JPE0_9MICO</name>
<dbReference type="EMBL" id="SDPO01000002">
    <property type="protein sequence ID" value="RXZ48914.1"/>
    <property type="molecule type" value="Genomic_DNA"/>
</dbReference>
<reference evidence="3 4" key="1">
    <citation type="submission" date="2019-01" db="EMBL/GenBank/DDBJ databases">
        <authorList>
            <person name="Li J."/>
        </authorList>
    </citation>
    <scope>NUCLEOTIDE SEQUENCE [LARGE SCALE GENOMIC DNA]</scope>
    <source>
        <strain evidence="3 4">CCUG 35506</strain>
    </source>
</reference>
<evidence type="ECO:0000313" key="4">
    <source>
        <dbReference type="Proteomes" id="UP000292935"/>
    </source>
</evidence>
<dbReference type="Proteomes" id="UP000292935">
    <property type="component" value="Unassembled WGS sequence"/>
</dbReference>